<keyword evidence="6 8" id="KW-0472">Membrane</keyword>
<feature type="transmembrane region" description="Helical" evidence="8">
    <location>
        <begin position="250"/>
        <end position="273"/>
    </location>
</feature>
<evidence type="ECO:0000256" key="2">
    <source>
        <dbReference type="ARBA" id="ARBA00022448"/>
    </source>
</evidence>
<dbReference type="Proteomes" id="UP001614391">
    <property type="component" value="Unassembled WGS sequence"/>
</dbReference>
<feature type="transmembrane region" description="Helical" evidence="8">
    <location>
        <begin position="381"/>
        <end position="399"/>
    </location>
</feature>
<feature type="transmembrane region" description="Helical" evidence="8">
    <location>
        <begin position="40"/>
        <end position="65"/>
    </location>
</feature>
<dbReference type="CDD" id="cd06173">
    <property type="entry name" value="MFS_MefA_like"/>
    <property type="match status" value="1"/>
</dbReference>
<dbReference type="RefSeq" id="WP_399621189.1">
    <property type="nucleotide sequence ID" value="NZ_JBITYT010000020.1"/>
</dbReference>
<gene>
    <name evidence="10" type="ORF">ACIGW0_30365</name>
</gene>
<dbReference type="PANTHER" id="PTHR23513">
    <property type="entry name" value="INTEGRAL MEMBRANE EFFLUX PROTEIN-RELATED"/>
    <property type="match status" value="1"/>
</dbReference>
<feature type="transmembrane region" description="Helical" evidence="8">
    <location>
        <begin position="188"/>
        <end position="209"/>
    </location>
</feature>
<feature type="compositionally biased region" description="Basic and acidic residues" evidence="7">
    <location>
        <begin position="10"/>
        <end position="20"/>
    </location>
</feature>
<keyword evidence="11" id="KW-1185">Reference proteome</keyword>
<evidence type="ECO:0000256" key="7">
    <source>
        <dbReference type="SAM" id="MobiDB-lite"/>
    </source>
</evidence>
<dbReference type="SUPFAM" id="SSF103473">
    <property type="entry name" value="MFS general substrate transporter"/>
    <property type="match status" value="1"/>
</dbReference>
<dbReference type="Pfam" id="PF05977">
    <property type="entry name" value="MFS_3"/>
    <property type="match status" value="1"/>
</dbReference>
<feature type="transmembrane region" description="Helical" evidence="8">
    <location>
        <begin position="338"/>
        <end position="354"/>
    </location>
</feature>
<feature type="transmembrane region" description="Helical" evidence="8">
    <location>
        <begin position="121"/>
        <end position="147"/>
    </location>
</feature>
<name>A0ABW8D1C7_STRBI</name>
<keyword evidence="2" id="KW-0813">Transport</keyword>
<feature type="domain" description="Major facilitator superfamily (MFS) profile" evidence="9">
    <location>
        <begin position="247"/>
        <end position="442"/>
    </location>
</feature>
<comment type="subcellular location">
    <subcellularLocation>
        <location evidence="1">Cell membrane</location>
        <topology evidence="1">Multi-pass membrane protein</topology>
    </subcellularLocation>
</comment>
<evidence type="ECO:0000256" key="1">
    <source>
        <dbReference type="ARBA" id="ARBA00004651"/>
    </source>
</evidence>
<feature type="transmembrane region" description="Helical" evidence="8">
    <location>
        <begin position="405"/>
        <end position="423"/>
    </location>
</feature>
<dbReference type="InterPro" id="IPR022324">
    <property type="entry name" value="Bacilysin_exporter_BacE_put"/>
</dbReference>
<feature type="transmembrane region" description="Helical" evidence="8">
    <location>
        <begin position="314"/>
        <end position="332"/>
    </location>
</feature>
<evidence type="ECO:0000259" key="9">
    <source>
        <dbReference type="PROSITE" id="PS50850"/>
    </source>
</evidence>
<evidence type="ECO:0000256" key="5">
    <source>
        <dbReference type="ARBA" id="ARBA00022989"/>
    </source>
</evidence>
<comment type="caution">
    <text evidence="10">The sequence shown here is derived from an EMBL/GenBank/DDBJ whole genome shotgun (WGS) entry which is preliminary data.</text>
</comment>
<evidence type="ECO:0000256" key="4">
    <source>
        <dbReference type="ARBA" id="ARBA00022692"/>
    </source>
</evidence>
<dbReference type="EMBL" id="JBITYT010000020">
    <property type="protein sequence ID" value="MFI9123648.1"/>
    <property type="molecule type" value="Genomic_DNA"/>
</dbReference>
<accession>A0ABW8D1C7</accession>
<feature type="transmembrane region" description="Helical" evidence="8">
    <location>
        <begin position="279"/>
        <end position="302"/>
    </location>
</feature>
<evidence type="ECO:0000313" key="10">
    <source>
        <dbReference type="EMBL" id="MFI9123648.1"/>
    </source>
</evidence>
<evidence type="ECO:0000256" key="8">
    <source>
        <dbReference type="SAM" id="Phobius"/>
    </source>
</evidence>
<protein>
    <submittedName>
        <fullName evidence="10">MFS transporter</fullName>
    </submittedName>
</protein>
<proteinExistence type="predicted"/>
<sequence length="442" mass="47054">MSDSKNVDASPHRETARSGRPEKYKFISQGSIYRVKDFRLLFLGSAVSKFGAEISSVALPLIAVISLEAGAGQVGALAAMSTVAFLLIGLPAGAWIDRMRRRPIMIVADLSRAALLFSIPFAWWIGILSLPWLFCVVFMCGVFSVLFDISSQSFVPSVVNRDRLLEANSRLGVLDGFTSIAGPSVGGLLVQAIGAPLAVIADAVSYLWSSMCISRIGKREQVVERGERRHLVREVAEGVKFVWSQPVIRALSLTGAITNLSYQIVIIMMPVLFLRHLGLTAGAVGLFLACGGVGSLLGALIARRAADAVGHGRILWIVDIASIPLCLVLPLADSGLMLWVSCIAWTLIVSRNGMKNVIGVSFRQSLTPTHLLGRMSATMRVILFGALTVGAGIAGLVGSSVGVRSALWVGSAGLALTWVPILLSPLRSMRSIPSSDPSGEHV</sequence>
<dbReference type="InterPro" id="IPR010290">
    <property type="entry name" value="TM_effector"/>
</dbReference>
<keyword evidence="4 8" id="KW-0812">Transmembrane</keyword>
<dbReference type="PROSITE" id="PS50850">
    <property type="entry name" value="MFS"/>
    <property type="match status" value="1"/>
</dbReference>
<evidence type="ECO:0000256" key="6">
    <source>
        <dbReference type="ARBA" id="ARBA00023136"/>
    </source>
</evidence>
<dbReference type="PRINTS" id="PR01988">
    <property type="entry name" value="EXPORTERBACE"/>
</dbReference>
<feature type="transmembrane region" description="Helical" evidence="8">
    <location>
        <begin position="77"/>
        <end position="96"/>
    </location>
</feature>
<keyword evidence="5 8" id="KW-1133">Transmembrane helix</keyword>
<feature type="region of interest" description="Disordered" evidence="7">
    <location>
        <begin position="1"/>
        <end position="20"/>
    </location>
</feature>
<dbReference type="PANTHER" id="PTHR23513:SF6">
    <property type="entry name" value="MAJOR FACILITATOR SUPERFAMILY ASSOCIATED DOMAIN-CONTAINING PROTEIN"/>
    <property type="match status" value="1"/>
</dbReference>
<evidence type="ECO:0000313" key="11">
    <source>
        <dbReference type="Proteomes" id="UP001614391"/>
    </source>
</evidence>
<keyword evidence="3" id="KW-1003">Cell membrane</keyword>
<reference evidence="10 11" key="1">
    <citation type="submission" date="2024-10" db="EMBL/GenBank/DDBJ databases">
        <title>The Natural Products Discovery Center: Release of the First 8490 Sequenced Strains for Exploring Actinobacteria Biosynthetic Diversity.</title>
        <authorList>
            <person name="Kalkreuter E."/>
            <person name="Kautsar S.A."/>
            <person name="Yang D."/>
            <person name="Bader C.D."/>
            <person name="Teijaro C.N."/>
            <person name="Fluegel L."/>
            <person name="Davis C.M."/>
            <person name="Simpson J.R."/>
            <person name="Lauterbach L."/>
            <person name="Steele A.D."/>
            <person name="Gui C."/>
            <person name="Meng S."/>
            <person name="Li G."/>
            <person name="Viehrig K."/>
            <person name="Ye F."/>
            <person name="Su P."/>
            <person name="Kiefer A.F."/>
            <person name="Nichols A."/>
            <person name="Cepeda A.J."/>
            <person name="Yan W."/>
            <person name="Fan B."/>
            <person name="Jiang Y."/>
            <person name="Adhikari A."/>
            <person name="Zheng C.-J."/>
            <person name="Schuster L."/>
            <person name="Cowan T.M."/>
            <person name="Smanski M.J."/>
            <person name="Chevrette M.G."/>
            <person name="De Carvalho L.P.S."/>
            <person name="Shen B."/>
        </authorList>
    </citation>
    <scope>NUCLEOTIDE SEQUENCE [LARGE SCALE GENOMIC DNA]</scope>
    <source>
        <strain evidence="10 11">NPDC053346</strain>
    </source>
</reference>
<evidence type="ECO:0000256" key="3">
    <source>
        <dbReference type="ARBA" id="ARBA00022475"/>
    </source>
</evidence>
<organism evidence="10 11">
    <name type="scientific">Streptomyces bikiniensis</name>
    <dbReference type="NCBI Taxonomy" id="1896"/>
    <lineage>
        <taxon>Bacteria</taxon>
        <taxon>Bacillati</taxon>
        <taxon>Actinomycetota</taxon>
        <taxon>Actinomycetes</taxon>
        <taxon>Kitasatosporales</taxon>
        <taxon>Streptomycetaceae</taxon>
        <taxon>Streptomyces</taxon>
    </lineage>
</organism>
<dbReference type="InterPro" id="IPR020846">
    <property type="entry name" value="MFS_dom"/>
</dbReference>
<dbReference type="Gene3D" id="1.20.1250.20">
    <property type="entry name" value="MFS general substrate transporter like domains"/>
    <property type="match status" value="1"/>
</dbReference>
<dbReference type="InterPro" id="IPR036259">
    <property type="entry name" value="MFS_trans_sf"/>
</dbReference>